<accession>A0A023D291</accession>
<keyword evidence="1" id="KW-0732">Signal</keyword>
<dbReference type="EMBL" id="BAND01000016">
    <property type="protein sequence ID" value="GAJ28242.1"/>
    <property type="molecule type" value="Genomic_DNA"/>
</dbReference>
<feature type="chain" id="PRO_5030001288" evidence="1">
    <location>
        <begin position="29"/>
        <end position="143"/>
    </location>
</feature>
<evidence type="ECO:0000256" key="1">
    <source>
        <dbReference type="SAM" id="SignalP"/>
    </source>
</evidence>
<name>A0A023D291_ACIMT</name>
<gene>
    <name evidence="2" type="ORF">Amme_016_025</name>
</gene>
<comment type="caution">
    <text evidence="2">The sequence shown here is derived from an EMBL/GenBank/DDBJ whole genome shotgun (WGS) entry which is preliminary data.</text>
</comment>
<organism evidence="2 3">
    <name type="scientific">Acidomonas methanolica NBRC 104435</name>
    <dbReference type="NCBI Taxonomy" id="1231351"/>
    <lineage>
        <taxon>Bacteria</taxon>
        <taxon>Pseudomonadati</taxon>
        <taxon>Pseudomonadota</taxon>
        <taxon>Alphaproteobacteria</taxon>
        <taxon>Acetobacterales</taxon>
        <taxon>Acetobacteraceae</taxon>
        <taxon>Acidomonas</taxon>
    </lineage>
</organism>
<proteinExistence type="predicted"/>
<sequence>MSAKRLIPPLLLASLVIIQLAHAPAALAQSGDDGGGAGANAPARVLKRVLAVLQVDPAAASDACVSALEELHKTQGIVTNDESDSSNSAKQELAVARDVLESDYDDTTEICGADARTLCRTKGNTLPKAAAPCQALLPAAPSP</sequence>
<protein>
    <submittedName>
        <fullName evidence="2">Uncharacterized protein</fullName>
    </submittedName>
</protein>
<dbReference type="AlphaFoldDB" id="A0A023D291"/>
<reference evidence="3" key="1">
    <citation type="journal article" date="2014" name="FEMS Microbiol. Lett.">
        <title>Draft Genomic DNA Sequence of the Facultatively Methylotrophic Bacterium Acidomonas methanolica type strain MB58.</title>
        <authorList>
            <person name="Higashiura N."/>
            <person name="Hadano H."/>
            <person name="Hirakawa H."/>
            <person name="Matsutani M."/>
            <person name="Takabe S."/>
            <person name="Matsushita K."/>
            <person name="Azuma Y."/>
        </authorList>
    </citation>
    <scope>NUCLEOTIDE SEQUENCE [LARGE SCALE GENOMIC DNA]</scope>
    <source>
        <strain evidence="3">MB58</strain>
    </source>
</reference>
<keyword evidence="3" id="KW-1185">Reference proteome</keyword>
<evidence type="ECO:0000313" key="2">
    <source>
        <dbReference type="EMBL" id="GAJ28242.1"/>
    </source>
</evidence>
<dbReference type="RefSeq" id="WP_052511679.1">
    <property type="nucleotide sequence ID" value="NZ_BAND01000016.1"/>
</dbReference>
<feature type="signal peptide" evidence="1">
    <location>
        <begin position="1"/>
        <end position="28"/>
    </location>
</feature>
<dbReference type="Proteomes" id="UP000019760">
    <property type="component" value="Unassembled WGS sequence"/>
</dbReference>
<dbReference type="OrthoDB" id="7281516at2"/>
<evidence type="ECO:0000313" key="3">
    <source>
        <dbReference type="Proteomes" id="UP000019760"/>
    </source>
</evidence>
<reference evidence="2 3" key="2">
    <citation type="journal article" date="2014" name="FEMS Microbiol. Lett.">
        <title>Draft genomic DNA sequence of the facultatively methylotrophic bacterium Acidomonas methanolica type strain MB58.</title>
        <authorList>
            <person name="Higashiura N."/>
            <person name="Hadano H."/>
            <person name="Hirakawa H."/>
            <person name="Matsutani M."/>
            <person name="Takabe S."/>
            <person name="Matsushita K."/>
            <person name="Azuma Y."/>
        </authorList>
    </citation>
    <scope>NUCLEOTIDE SEQUENCE [LARGE SCALE GENOMIC DNA]</scope>
    <source>
        <strain evidence="2 3">MB58</strain>
    </source>
</reference>